<dbReference type="Pfam" id="PF12974">
    <property type="entry name" value="Phosphonate-bd"/>
    <property type="match status" value="1"/>
</dbReference>
<dbReference type="SUPFAM" id="SSF53850">
    <property type="entry name" value="Periplasmic binding protein-like II"/>
    <property type="match status" value="1"/>
</dbReference>
<evidence type="ECO:0008006" key="3">
    <source>
        <dbReference type="Google" id="ProtNLM"/>
    </source>
</evidence>
<accession>W2S7K0</accession>
<dbReference type="AlphaFoldDB" id="W2S7K0"/>
<organism evidence="1 2">
    <name type="scientific">Cyphellophora europaea (strain CBS 101466)</name>
    <name type="common">Phialophora europaea</name>
    <dbReference type="NCBI Taxonomy" id="1220924"/>
    <lineage>
        <taxon>Eukaryota</taxon>
        <taxon>Fungi</taxon>
        <taxon>Dikarya</taxon>
        <taxon>Ascomycota</taxon>
        <taxon>Pezizomycotina</taxon>
        <taxon>Eurotiomycetes</taxon>
        <taxon>Chaetothyriomycetidae</taxon>
        <taxon>Chaetothyriales</taxon>
        <taxon>Cyphellophoraceae</taxon>
        <taxon>Cyphellophora</taxon>
    </lineage>
</organism>
<dbReference type="InParanoid" id="W2S7K0"/>
<dbReference type="VEuPathDB" id="FungiDB:HMPREF1541_10332"/>
<dbReference type="Proteomes" id="UP000030752">
    <property type="component" value="Unassembled WGS sequence"/>
</dbReference>
<evidence type="ECO:0000313" key="2">
    <source>
        <dbReference type="Proteomes" id="UP000030752"/>
    </source>
</evidence>
<keyword evidence="2" id="KW-1185">Reference proteome</keyword>
<name>W2S7K0_CYPE1</name>
<evidence type="ECO:0000313" key="1">
    <source>
        <dbReference type="EMBL" id="ETN44662.1"/>
    </source>
</evidence>
<dbReference type="GeneID" id="19977671"/>
<dbReference type="EMBL" id="KB822714">
    <property type="protein sequence ID" value="ETN44662.1"/>
    <property type="molecule type" value="Genomic_DNA"/>
</dbReference>
<dbReference type="HOGENOM" id="CLU_051472_8_0_1"/>
<dbReference type="RefSeq" id="XP_008713225.1">
    <property type="nucleotide sequence ID" value="XM_008715003.1"/>
</dbReference>
<dbReference type="OrthoDB" id="5310573at2759"/>
<protein>
    <recommendedName>
        <fullName evidence="3">Phosphate/phosphite/phosphonate ABC transporter, periplasmic binding protein</fullName>
    </recommendedName>
</protein>
<sequence length="260" mass="28189">MAVAALTMYAPPTAVSNAYQELAREVAQRLGIPLESPPPDLPTLWHHPQLLLAQTCGYPYVTELRPTVKLVAAPRYTLPGCEGATHCSFILVPASSAATTLADLRGKRVAMNSPDSNSGMNLLRLAVAPLAKQGRFFSQVVESGSHAESMARLKQGRADVAAVDAVTFGYLRRDLPELVEGLRILQRTRQSPTLPLITAAGRTEQEVEGLREALAKTLAERPDLAEILAIQGFDAVDEGTYLPILDWEHQAIEQNYPTIG</sequence>
<reference evidence="1 2" key="1">
    <citation type="submission" date="2013-03" db="EMBL/GenBank/DDBJ databases">
        <title>The Genome Sequence of Phialophora europaea CBS 101466.</title>
        <authorList>
            <consortium name="The Broad Institute Genomics Platform"/>
            <person name="Cuomo C."/>
            <person name="de Hoog S."/>
            <person name="Gorbushina A."/>
            <person name="Walker B."/>
            <person name="Young S.K."/>
            <person name="Zeng Q."/>
            <person name="Gargeya S."/>
            <person name="Fitzgerald M."/>
            <person name="Haas B."/>
            <person name="Abouelleil A."/>
            <person name="Allen A.W."/>
            <person name="Alvarado L."/>
            <person name="Arachchi H.M."/>
            <person name="Berlin A.M."/>
            <person name="Chapman S.B."/>
            <person name="Gainer-Dewar J."/>
            <person name="Goldberg J."/>
            <person name="Griggs A."/>
            <person name="Gujja S."/>
            <person name="Hansen M."/>
            <person name="Howarth C."/>
            <person name="Imamovic A."/>
            <person name="Ireland A."/>
            <person name="Larimer J."/>
            <person name="McCowan C."/>
            <person name="Murphy C."/>
            <person name="Pearson M."/>
            <person name="Poon T.W."/>
            <person name="Priest M."/>
            <person name="Roberts A."/>
            <person name="Saif S."/>
            <person name="Shea T."/>
            <person name="Sisk P."/>
            <person name="Sykes S."/>
            <person name="Wortman J."/>
            <person name="Nusbaum C."/>
            <person name="Birren B."/>
        </authorList>
    </citation>
    <scope>NUCLEOTIDE SEQUENCE [LARGE SCALE GENOMIC DNA]</scope>
    <source>
        <strain evidence="1 2">CBS 101466</strain>
    </source>
</reference>
<dbReference type="PANTHER" id="PTHR35841">
    <property type="entry name" value="PHOSPHONATES-BINDING PERIPLASMIC PROTEIN"/>
    <property type="match status" value="1"/>
</dbReference>
<proteinExistence type="predicted"/>
<dbReference type="Gene3D" id="3.40.190.10">
    <property type="entry name" value="Periplasmic binding protein-like II"/>
    <property type="match status" value="1"/>
</dbReference>
<gene>
    <name evidence="1" type="ORF">HMPREF1541_10332</name>
</gene>
<dbReference type="PANTHER" id="PTHR35841:SF1">
    <property type="entry name" value="PHOSPHONATES-BINDING PERIPLASMIC PROTEIN"/>
    <property type="match status" value="1"/>
</dbReference>